<dbReference type="InterPro" id="IPR001304">
    <property type="entry name" value="C-type_lectin-like"/>
</dbReference>
<dbReference type="InterPro" id="IPR033989">
    <property type="entry name" value="CD209-like_CTLD"/>
</dbReference>
<dbReference type="Ensembl" id="ENSCCRT00020091917.1">
    <property type="protein sequence ID" value="ENSCCRP00020083999.1"/>
    <property type="gene ID" value="ENSCCRG00020038731.1"/>
</dbReference>
<evidence type="ECO:0000259" key="3">
    <source>
        <dbReference type="PROSITE" id="PS50041"/>
    </source>
</evidence>
<dbReference type="Pfam" id="PF00059">
    <property type="entry name" value="Lectin_C"/>
    <property type="match status" value="1"/>
</dbReference>
<evidence type="ECO:0000256" key="2">
    <source>
        <dbReference type="ARBA" id="ARBA00023157"/>
    </source>
</evidence>
<dbReference type="SUPFAM" id="SSF56436">
    <property type="entry name" value="C-type lectin-like"/>
    <property type="match status" value="1"/>
</dbReference>
<dbReference type="GO" id="GO:0030246">
    <property type="term" value="F:carbohydrate binding"/>
    <property type="evidence" value="ECO:0007669"/>
    <property type="project" value="UniProtKB-KW"/>
</dbReference>
<reference evidence="4" key="1">
    <citation type="submission" date="2025-08" db="UniProtKB">
        <authorList>
            <consortium name="Ensembl"/>
        </authorList>
    </citation>
    <scope>IDENTIFICATION</scope>
</reference>
<dbReference type="InterPro" id="IPR018378">
    <property type="entry name" value="C-type_lectin_CS"/>
</dbReference>
<dbReference type="InterPro" id="IPR050111">
    <property type="entry name" value="C-type_lectin/snaclec_domain"/>
</dbReference>
<keyword evidence="2" id="KW-1015">Disulfide bond</keyword>
<dbReference type="AlphaFoldDB" id="A0A8C2ISG1"/>
<proteinExistence type="predicted"/>
<sequence>FIHVIFISVKVRSSRAAVVCLVLLCVLQMTAVIVLCCSDNPKWITYKHSSYYISSEWKNWTDSRRDCLQRGADLVIINNEEEQVTSANIVWIGLTDSDNEGVWKWVDGSTLTTRIWSPNEPNGKVGDEDCAVSQYSWADFPCNYTFVWICERN</sequence>
<dbReference type="CDD" id="cd03590">
    <property type="entry name" value="CLECT_DC-SIGN_like"/>
    <property type="match status" value="1"/>
</dbReference>
<dbReference type="Gene3D" id="3.10.100.10">
    <property type="entry name" value="Mannose-Binding Protein A, subunit A"/>
    <property type="match status" value="1"/>
</dbReference>
<name>A0A8C2ISG1_CYPCA</name>
<accession>A0A8C2ISG1</accession>
<organism evidence="4 5">
    <name type="scientific">Cyprinus carpio</name>
    <name type="common">Common carp</name>
    <dbReference type="NCBI Taxonomy" id="7962"/>
    <lineage>
        <taxon>Eukaryota</taxon>
        <taxon>Metazoa</taxon>
        <taxon>Chordata</taxon>
        <taxon>Craniata</taxon>
        <taxon>Vertebrata</taxon>
        <taxon>Euteleostomi</taxon>
        <taxon>Actinopterygii</taxon>
        <taxon>Neopterygii</taxon>
        <taxon>Teleostei</taxon>
        <taxon>Ostariophysi</taxon>
        <taxon>Cypriniformes</taxon>
        <taxon>Cyprinidae</taxon>
        <taxon>Cyprininae</taxon>
        <taxon>Cyprinus</taxon>
    </lineage>
</organism>
<dbReference type="InterPro" id="IPR016186">
    <property type="entry name" value="C-type_lectin-like/link_sf"/>
</dbReference>
<dbReference type="InterPro" id="IPR016187">
    <property type="entry name" value="CTDL_fold"/>
</dbReference>
<dbReference type="PROSITE" id="PS00615">
    <property type="entry name" value="C_TYPE_LECTIN_1"/>
    <property type="match status" value="1"/>
</dbReference>
<evidence type="ECO:0000313" key="5">
    <source>
        <dbReference type="Proteomes" id="UP000694701"/>
    </source>
</evidence>
<keyword evidence="1" id="KW-0430">Lectin</keyword>
<feature type="domain" description="C-type lectin" evidence="3">
    <location>
        <begin position="46"/>
        <end position="151"/>
    </location>
</feature>
<dbReference type="PROSITE" id="PS50041">
    <property type="entry name" value="C_TYPE_LECTIN_2"/>
    <property type="match status" value="1"/>
</dbReference>
<dbReference type="Proteomes" id="UP000694701">
    <property type="component" value="Unplaced"/>
</dbReference>
<protein>
    <submittedName>
        <fullName evidence="4">Si:dkey-181c13.1</fullName>
    </submittedName>
</protein>
<evidence type="ECO:0000256" key="1">
    <source>
        <dbReference type="ARBA" id="ARBA00022734"/>
    </source>
</evidence>
<dbReference type="PANTHER" id="PTHR22803">
    <property type="entry name" value="MANNOSE, PHOSPHOLIPASE, LECTIN RECEPTOR RELATED"/>
    <property type="match status" value="1"/>
</dbReference>
<dbReference type="SMART" id="SM00034">
    <property type="entry name" value="CLECT"/>
    <property type="match status" value="1"/>
</dbReference>
<evidence type="ECO:0000313" key="4">
    <source>
        <dbReference type="Ensembl" id="ENSCCRP00020083999.1"/>
    </source>
</evidence>